<keyword evidence="2" id="KW-0378">Hydrolase</keyword>
<accession>A0A0P9XUF7</accession>
<dbReference type="InterPro" id="IPR016834">
    <property type="entry name" value="UCP026306"/>
</dbReference>
<dbReference type="Gene3D" id="3.30.870.10">
    <property type="entry name" value="Endonuclease Chain A"/>
    <property type="match status" value="1"/>
</dbReference>
<dbReference type="EMBL" id="JAFFRZ010000004">
    <property type="protein sequence ID" value="MDH4625746.1"/>
    <property type="molecule type" value="Genomic_DNA"/>
</dbReference>
<dbReference type="PANTHER" id="PTHR43788:SF8">
    <property type="entry name" value="DNA-BINDING PROTEIN SMUBP-2"/>
    <property type="match status" value="1"/>
</dbReference>
<keyword evidence="4" id="KW-0067">ATP-binding</keyword>
<reference evidence="6" key="1">
    <citation type="submission" date="2021-02" db="EMBL/GenBank/DDBJ databases">
        <title>Genome analysis of blister spot of apple pathogen from New York area.</title>
        <authorList>
            <person name="Kandel P."/>
            <person name="Hockett K.L."/>
            <person name="Santander R."/>
            <person name="Acimovic S."/>
        </authorList>
    </citation>
    <scope>NUCLEOTIDE SEQUENCE</scope>
    <source>
        <strain evidence="6">PSP1</strain>
    </source>
</reference>
<name>A0A0P9XUF7_PSESX</name>
<dbReference type="InterPro" id="IPR001736">
    <property type="entry name" value="PLipase_D/transphosphatidylase"/>
</dbReference>
<dbReference type="Pfam" id="PF13087">
    <property type="entry name" value="AAA_12"/>
    <property type="match status" value="1"/>
</dbReference>
<dbReference type="SUPFAM" id="SSF56024">
    <property type="entry name" value="Phospholipase D/nuclease"/>
    <property type="match status" value="1"/>
</dbReference>
<dbReference type="InterPro" id="IPR027417">
    <property type="entry name" value="P-loop_NTPase"/>
</dbReference>
<evidence type="ECO:0000256" key="2">
    <source>
        <dbReference type="ARBA" id="ARBA00022801"/>
    </source>
</evidence>
<feature type="domain" description="PLD phosphodiesterase" evidence="5">
    <location>
        <begin position="1101"/>
        <end position="1128"/>
    </location>
</feature>
<dbReference type="GO" id="GO:0006793">
    <property type="term" value="P:phosphorus metabolic process"/>
    <property type="evidence" value="ECO:0007669"/>
    <property type="project" value="UniProtKB-ARBA"/>
</dbReference>
<protein>
    <recommendedName>
        <fullName evidence="5">PLD phosphodiesterase domain-containing protein</fullName>
    </recommendedName>
</protein>
<comment type="caution">
    <text evidence="6">The sequence shown here is derived from an EMBL/GenBank/DDBJ whole genome shotgun (WGS) entry which is preliminary data.</text>
</comment>
<dbReference type="Proteomes" id="UP001162155">
    <property type="component" value="Unassembled WGS sequence"/>
</dbReference>
<dbReference type="InterPro" id="IPR050534">
    <property type="entry name" value="Coronavir_polyprotein_1ab"/>
</dbReference>
<evidence type="ECO:0000259" key="5">
    <source>
        <dbReference type="PROSITE" id="PS50035"/>
    </source>
</evidence>
<evidence type="ECO:0000256" key="1">
    <source>
        <dbReference type="ARBA" id="ARBA00022741"/>
    </source>
</evidence>
<dbReference type="Pfam" id="PF13091">
    <property type="entry name" value="PLDc_2"/>
    <property type="match status" value="1"/>
</dbReference>
<dbReference type="InterPro" id="IPR025202">
    <property type="entry name" value="PLD-like_dom"/>
</dbReference>
<proteinExistence type="predicted"/>
<dbReference type="Gene3D" id="3.40.50.300">
    <property type="entry name" value="P-loop containing nucleotide triphosphate hydrolases"/>
    <property type="match status" value="3"/>
</dbReference>
<dbReference type="InterPro" id="IPR047187">
    <property type="entry name" value="SF1_C_Upf1"/>
</dbReference>
<evidence type="ECO:0000313" key="7">
    <source>
        <dbReference type="Proteomes" id="UP001162155"/>
    </source>
</evidence>
<evidence type="ECO:0000313" key="6">
    <source>
        <dbReference type="EMBL" id="MDH4625746.1"/>
    </source>
</evidence>
<dbReference type="GO" id="GO:0043139">
    <property type="term" value="F:5'-3' DNA helicase activity"/>
    <property type="evidence" value="ECO:0007669"/>
    <property type="project" value="TreeGrafter"/>
</dbReference>
<dbReference type="PIRSF" id="PIRSF026306">
    <property type="entry name" value="UCP026306"/>
    <property type="match status" value="1"/>
</dbReference>
<dbReference type="InterPro" id="IPR041679">
    <property type="entry name" value="DNA2/NAM7-like_C"/>
</dbReference>
<dbReference type="PANTHER" id="PTHR43788">
    <property type="entry name" value="DNA2/NAM7 HELICASE FAMILY MEMBER"/>
    <property type="match status" value="1"/>
</dbReference>
<dbReference type="PROSITE" id="PS50035">
    <property type="entry name" value="PLD"/>
    <property type="match status" value="1"/>
</dbReference>
<dbReference type="CDD" id="cd18808">
    <property type="entry name" value="SF1_C_Upf1"/>
    <property type="match status" value="1"/>
</dbReference>
<organism evidence="6 7">
    <name type="scientific">Pseudomonas syringae pv. papulans</name>
    <dbReference type="NCBI Taxonomy" id="83963"/>
    <lineage>
        <taxon>Bacteria</taxon>
        <taxon>Pseudomonadati</taxon>
        <taxon>Pseudomonadota</taxon>
        <taxon>Gammaproteobacteria</taxon>
        <taxon>Pseudomonadales</taxon>
        <taxon>Pseudomonadaceae</taxon>
        <taxon>Pseudomonas</taxon>
        <taxon>Pseudomonas syringae</taxon>
    </lineage>
</organism>
<dbReference type="GO" id="GO:0005524">
    <property type="term" value="F:ATP binding"/>
    <property type="evidence" value="ECO:0007669"/>
    <property type="project" value="UniProtKB-KW"/>
</dbReference>
<dbReference type="SUPFAM" id="SSF52540">
    <property type="entry name" value="P-loop containing nucleoside triphosphate hydrolases"/>
    <property type="match status" value="1"/>
</dbReference>
<dbReference type="GO" id="GO:0016787">
    <property type="term" value="F:hydrolase activity"/>
    <property type="evidence" value="ECO:0007669"/>
    <property type="project" value="UniProtKB-KW"/>
</dbReference>
<dbReference type="RefSeq" id="WP_044310717.1">
    <property type="nucleotide sequence ID" value="NZ_JAFFRY010000062.1"/>
</dbReference>
<gene>
    <name evidence="6" type="ORF">JW322_29310</name>
</gene>
<dbReference type="AlphaFoldDB" id="A0A0P9XUF7"/>
<keyword evidence="1" id="KW-0547">Nucleotide-binding</keyword>
<keyword evidence="3" id="KW-0347">Helicase</keyword>
<evidence type="ECO:0000256" key="4">
    <source>
        <dbReference type="ARBA" id="ARBA00022840"/>
    </source>
</evidence>
<sequence>MNDYSSKLANYWRNSLADAENGNGALSTSQAQKLTALPLEALFAGCAPAEQVGLLFSDEPAELTCVEITLRPLVYKSRLEHRKARNGLPAFITPVVCRVLVARDGRLYPTSQTLMPRDILEPLDRDNFAIGAQVDLDSFLSAEDVSQFDRSAGGEDLTADQHRDKWNTYLQFCMKMFRKVTSGWEGAEDGFDLVNFCYLFKEDKADGFSRNIVCLYDHLRDNKPDAPLFDRFAQRDSSPDEVCLPANSQFAARLGHAGDEYALAPAQRDSLAHLLVADLGDVLAVNGPPGTGKTTLLLSVVASLWAKAAVAGGDPPVIVASSANNQAVTNIIEAFGKDFSEGSGHFAGRWLPDIKSFAAYFPKSSAEAEMARAYQTKSFFTELESQAYLDKAQQAYLARATIAFPDDLSLSVQGAVKQLQAAIRSRQQQLIDIEQAWAKLVDAREAIQALLGDDPQARIAHLDAQHLNQAKQLANAQARLKVFKHYLAHEPLIYTLFSWFGPVAGKRLRLAKLHLDEASTELQNAASVGEIETQLTASVGQASKAKDLIEAQLQQVRQLLQTEQRHVLNWQAVIAVLPTPTDRAAAQITLNDCDSWADTSLRFEIFLLTTHYWEGRWLMEVAESLPEILKSRGKNGRKTLEKNWRRWMKLTPCVVATFYRLPKELECKRHDGSGFVDDYALNFVDLLIVDEAGQVLPEVAAPSFALAKHALVIGDTQQIEPIWSIPAAVDIGNLMSAGLLSRDKVDDDYAAFCDSGRSAANGSVMAIAQATSRYHYDEELARGMYLYEHRRCYDSIIDYCNALCYKGKLQPRRGRKPEGGLPGLGYLHIDGMCQQSNGGSRHNLLEAQTIAAWIQANGAGLVKRYKKDLWEILGVITPFGAQTQAIAHACAALGIKTGKGDGEMTVGTVHSFQGAERPVVIFSAVYSKHADGEFIDRKDSMLNVAVSRAKDSFLVFGDMDLFSQVPISKPRGRLTQFLLADPTNELIFQYQPREDLQTSRTGLSHLHEVEEHDRFLMQTLETARQQVQIVTPWVKLRWMQESGAMDIMANTVQRGVKVVVYTDLRFNTGIKCAKPEGDPERIAEFKDAIAALKTRDVQVCVVNKVHSKIVMADDELLCIGSFNWLSAQRYGDYVHHETSMVYRGPEVSGELAINRISLAQRVTSFPGRATAA</sequence>
<evidence type="ECO:0000256" key="3">
    <source>
        <dbReference type="ARBA" id="ARBA00022806"/>
    </source>
</evidence>